<sequence>MYKDIVEFVKTLYPNESFVPLHAPLFQGNEKKYVDDCIDSTFVSSVGQYVNKFEDMMCAYTGAKYAIATTNGTSALHMALMLVGVERDTEVLSQALTFVATANAISYIGAIPAFIDSGKENLGMCPKSLEEFLTENTEVRDNATFNKRTQRRISACVPMHVFGHPVEMDEIQRLCKKFNIPLVEDAAESLGSFYKGEHTGLKGDVGILSFNGNKIVTCGGGGMIITNNETLAKRGKHLTTTAKQPHKWEFYHDEIGYNYRLPNLNAALACAQMENLPAFVENKRQTAAEYRNYFAKKGIRFVDEPKDTQSNFWLNAIEFNSRKERDEFLEYSNNNGVMSRPIWRLMTDLPAFSHAFKMPMTNASHYVDTIINIPSSVRMNK</sequence>
<keyword evidence="2" id="KW-0808">Transferase</keyword>
<keyword evidence="3" id="KW-1185">Reference proteome</keyword>
<dbReference type="Proteomes" id="UP001302274">
    <property type="component" value="Unassembled WGS sequence"/>
</dbReference>
<dbReference type="InterPro" id="IPR015422">
    <property type="entry name" value="PyrdxlP-dep_Trfase_small"/>
</dbReference>
<accession>A0ABU5VWA4</accession>
<dbReference type="InterPro" id="IPR000653">
    <property type="entry name" value="DegT/StrS_aminotransferase"/>
</dbReference>
<organism evidence="2 3">
    <name type="scientific">Bacteriovorax antarcticus</name>
    <dbReference type="NCBI Taxonomy" id="3088717"/>
    <lineage>
        <taxon>Bacteria</taxon>
        <taxon>Pseudomonadati</taxon>
        <taxon>Bdellovibrionota</taxon>
        <taxon>Bacteriovoracia</taxon>
        <taxon>Bacteriovoracales</taxon>
        <taxon>Bacteriovoracaceae</taxon>
        <taxon>Bacteriovorax</taxon>
    </lineage>
</organism>
<comment type="similarity">
    <text evidence="1">Belongs to the DegT/DnrJ/EryC1 family.</text>
</comment>
<gene>
    <name evidence="2" type="ORF">SHI21_10430</name>
</gene>
<dbReference type="PANTHER" id="PTHR30244">
    <property type="entry name" value="TRANSAMINASE"/>
    <property type="match status" value="1"/>
</dbReference>
<protein>
    <submittedName>
        <fullName evidence="2">LegC family aminotransferase</fullName>
    </submittedName>
</protein>
<name>A0ABU5VWA4_9BACT</name>
<dbReference type="InterPro" id="IPR015424">
    <property type="entry name" value="PyrdxlP-dep_Trfase"/>
</dbReference>
<dbReference type="InterPro" id="IPR026385">
    <property type="entry name" value="LegC-like"/>
</dbReference>
<dbReference type="Gene3D" id="3.90.1150.10">
    <property type="entry name" value="Aspartate Aminotransferase, domain 1"/>
    <property type="match status" value="1"/>
</dbReference>
<evidence type="ECO:0000256" key="1">
    <source>
        <dbReference type="RuleBase" id="RU004508"/>
    </source>
</evidence>
<dbReference type="PANTHER" id="PTHR30244:SF30">
    <property type="entry name" value="BLR5990 PROTEIN"/>
    <property type="match status" value="1"/>
</dbReference>
<dbReference type="EMBL" id="JAYGJQ010000002">
    <property type="protein sequence ID" value="MEA9356624.1"/>
    <property type="molecule type" value="Genomic_DNA"/>
</dbReference>
<dbReference type="RefSeq" id="WP_323576433.1">
    <property type="nucleotide sequence ID" value="NZ_JAYGJQ010000002.1"/>
</dbReference>
<dbReference type="Pfam" id="PF01041">
    <property type="entry name" value="DegT_DnrJ_EryC1"/>
    <property type="match status" value="1"/>
</dbReference>
<keyword evidence="1" id="KW-0663">Pyridoxal phosphate</keyword>
<dbReference type="Gene3D" id="3.40.640.10">
    <property type="entry name" value="Type I PLP-dependent aspartate aminotransferase-like (Major domain)"/>
    <property type="match status" value="1"/>
</dbReference>
<keyword evidence="2" id="KW-0032">Aminotransferase</keyword>
<dbReference type="PIRSF" id="PIRSF000390">
    <property type="entry name" value="PLP_StrS"/>
    <property type="match status" value="1"/>
</dbReference>
<dbReference type="SUPFAM" id="SSF53383">
    <property type="entry name" value="PLP-dependent transferases"/>
    <property type="match status" value="1"/>
</dbReference>
<evidence type="ECO:0000313" key="2">
    <source>
        <dbReference type="EMBL" id="MEA9356624.1"/>
    </source>
</evidence>
<evidence type="ECO:0000313" key="3">
    <source>
        <dbReference type="Proteomes" id="UP001302274"/>
    </source>
</evidence>
<dbReference type="InterPro" id="IPR015421">
    <property type="entry name" value="PyrdxlP-dep_Trfase_major"/>
</dbReference>
<dbReference type="CDD" id="cd00616">
    <property type="entry name" value="AHBA_syn"/>
    <property type="match status" value="1"/>
</dbReference>
<proteinExistence type="inferred from homology"/>
<reference evidence="2 3" key="1">
    <citation type="submission" date="2023-11" db="EMBL/GenBank/DDBJ databases">
        <title>A Novel Polar Bacteriovorax (B. antarcticus) Isolated from the Biocrust in Antarctica.</title>
        <authorList>
            <person name="Mun W."/>
            <person name="Choi S.Y."/>
            <person name="Mitchell R.J."/>
        </authorList>
    </citation>
    <scope>NUCLEOTIDE SEQUENCE [LARGE SCALE GENOMIC DNA]</scope>
    <source>
        <strain evidence="2 3">PP10</strain>
    </source>
</reference>
<dbReference type="NCBIfam" id="TIGR04181">
    <property type="entry name" value="NHT_00031"/>
    <property type="match status" value="1"/>
</dbReference>
<dbReference type="GO" id="GO:0008483">
    <property type="term" value="F:transaminase activity"/>
    <property type="evidence" value="ECO:0007669"/>
    <property type="project" value="UniProtKB-KW"/>
</dbReference>
<comment type="caution">
    <text evidence="2">The sequence shown here is derived from an EMBL/GenBank/DDBJ whole genome shotgun (WGS) entry which is preliminary data.</text>
</comment>